<dbReference type="GO" id="GO:0004573">
    <property type="term" value="F:Glc3Man9GlcNAc2 oligosaccharide glucosidase activity"/>
    <property type="evidence" value="ECO:0007669"/>
    <property type="project" value="InterPro"/>
</dbReference>
<protein>
    <submittedName>
        <fullName evidence="2">Mannosyl oligosaccharide glucosidase</fullName>
    </submittedName>
</protein>
<feature type="domain" description="Mannosylglycerate hydrolase MGH1-like glycoside hydrolase" evidence="1">
    <location>
        <begin position="699"/>
        <end position="870"/>
    </location>
</feature>
<feature type="domain" description="Mannosylglycerate hydrolase MGH1-like glycoside hydrolase" evidence="1">
    <location>
        <begin position="424"/>
        <end position="656"/>
    </location>
</feature>
<dbReference type="GO" id="GO:0009311">
    <property type="term" value="P:oligosaccharide metabolic process"/>
    <property type="evidence" value="ECO:0007669"/>
    <property type="project" value="InterPro"/>
</dbReference>
<name>A0A517ZUR1_9PLAN</name>
<evidence type="ECO:0000313" key="2">
    <source>
        <dbReference type="EMBL" id="QDU46224.1"/>
    </source>
</evidence>
<keyword evidence="3" id="KW-1185">Reference proteome</keyword>
<organism evidence="2 3">
    <name type="scientific">Symmachiella dynata</name>
    <dbReference type="NCBI Taxonomy" id="2527995"/>
    <lineage>
        <taxon>Bacteria</taxon>
        <taxon>Pseudomonadati</taxon>
        <taxon>Planctomycetota</taxon>
        <taxon>Planctomycetia</taxon>
        <taxon>Planctomycetales</taxon>
        <taxon>Planctomycetaceae</taxon>
        <taxon>Symmachiella</taxon>
    </lineage>
</organism>
<sequence>MSKNPELARLADHDAGTVDWKRWGTYLSDRAWGTVREDYSADGDAWNYFPHDHARSRVYRWNEDGIGGFCDQKQHLCLAVGLWNEKDPILKERMFGLSNLQGNHGEDVKEYYFFLDGTPTHSYMKMLYKYPQVEYPYEELVEVNGNRDQSQPEYELFDALHDEFLANRYFDVFIEYAKAGPEDILCRITAVNRGPDTAPIHILPHLWYRNTWSWETDQTRPAIQQVAPGVATTTHPEFDTRSWQIRASDGQSVDLLFTENETNFSRIDKSKNLSRYVKDGFHNALINGDSSAINRERGSKMTGHAHAMIPPGEEFVVELRLAPESSADPFEDFDAVFAARIAEADEFYEAMRPPTLSDDSQLVARQAFGSLLWSKQYYHFDVYRWLKGDPTQPTPPESRWKGRNWRWKQLHNADVILMPDTWEYPWYASWDLAFHCIAISHIDPAFAKQQLLMMGYEWYQHANGQYPAYEWNFDDVNPPVLCWAAWRVYQIELEQKGTGDTKFLKQMFQNGMLNFGYWVNRKDDSGRDIFGGGFLGMDNIGCFDRDKPLPDGGTLEQSDGTSWMALYCATMLNIASELAVEEPLYQNMAVKYFEHFLNIAHAMTNMDGAGINLWDTEDEFFYDVISLPSGESIPVKIHSMVGLVPLFAVFVESAEREQGKGLQKFNEAAKWFIGNRPDLLKNVAPVKEAGKNGAHILAILSTDRLTAVLRRMLDPEEFLSDYGIRSVSRYHLEHPYEFDAGGQKFEVKYTPAESDSRLFGGNSNWRGPIWFPVNYTIVRSLHEFSRYYGDDYKVECPTGSGVWMSLDEVAGELAQRLCNIFLRDAAQDGRRAVFGDNDYFQTDPHWRDYVHFSEYFNGDTGAGVGASHQTGWTALVVSLLYEYWKQHERG</sequence>
<accession>A0A517ZUR1</accession>
<dbReference type="Pfam" id="PF22422">
    <property type="entry name" value="MGH1-like_GH"/>
    <property type="match status" value="2"/>
</dbReference>
<evidence type="ECO:0000313" key="3">
    <source>
        <dbReference type="Proteomes" id="UP000319383"/>
    </source>
</evidence>
<dbReference type="AlphaFoldDB" id="A0A517ZUR1"/>
<dbReference type="EMBL" id="CP036276">
    <property type="protein sequence ID" value="QDU46224.1"/>
    <property type="molecule type" value="Genomic_DNA"/>
</dbReference>
<dbReference type="Gene3D" id="1.50.10.10">
    <property type="match status" value="1"/>
</dbReference>
<dbReference type="InterPro" id="IPR008928">
    <property type="entry name" value="6-hairpin_glycosidase_sf"/>
</dbReference>
<dbReference type="RefSeq" id="WP_145378761.1">
    <property type="nucleotide sequence ID" value="NZ_CP036276.1"/>
</dbReference>
<dbReference type="InterPro" id="IPR012341">
    <property type="entry name" value="6hp_glycosidase-like_sf"/>
</dbReference>
<dbReference type="KEGG" id="sdyn:Mal52_47420"/>
<reference evidence="2 3" key="1">
    <citation type="submission" date="2019-02" db="EMBL/GenBank/DDBJ databases">
        <title>Deep-cultivation of Planctomycetes and their phenomic and genomic characterization uncovers novel biology.</title>
        <authorList>
            <person name="Wiegand S."/>
            <person name="Jogler M."/>
            <person name="Boedeker C."/>
            <person name="Pinto D."/>
            <person name="Vollmers J."/>
            <person name="Rivas-Marin E."/>
            <person name="Kohn T."/>
            <person name="Peeters S.H."/>
            <person name="Heuer A."/>
            <person name="Rast P."/>
            <person name="Oberbeckmann S."/>
            <person name="Bunk B."/>
            <person name="Jeske O."/>
            <person name="Meyerdierks A."/>
            <person name="Storesund J.E."/>
            <person name="Kallscheuer N."/>
            <person name="Luecker S."/>
            <person name="Lage O.M."/>
            <person name="Pohl T."/>
            <person name="Merkel B.J."/>
            <person name="Hornburger P."/>
            <person name="Mueller R.-W."/>
            <person name="Bruemmer F."/>
            <person name="Labrenz M."/>
            <person name="Spormann A.M."/>
            <person name="Op den Camp H."/>
            <person name="Overmann J."/>
            <person name="Amann R."/>
            <person name="Jetten M.S.M."/>
            <person name="Mascher T."/>
            <person name="Medema M.H."/>
            <person name="Devos D.P."/>
            <person name="Kaster A.-K."/>
            <person name="Ovreas L."/>
            <person name="Rohde M."/>
            <person name="Galperin M.Y."/>
            <person name="Jogler C."/>
        </authorList>
    </citation>
    <scope>NUCLEOTIDE SEQUENCE [LARGE SCALE GENOMIC DNA]</scope>
    <source>
        <strain evidence="2 3">Mal52</strain>
    </source>
</reference>
<proteinExistence type="predicted"/>
<dbReference type="SUPFAM" id="SSF48208">
    <property type="entry name" value="Six-hairpin glycosidases"/>
    <property type="match status" value="1"/>
</dbReference>
<dbReference type="Proteomes" id="UP000319383">
    <property type="component" value="Chromosome"/>
</dbReference>
<dbReference type="PANTHER" id="PTHR10412:SF10">
    <property type="entry name" value="GLYCOSYL HYDROLASE FAMILY 63 C-TERMINAL DOMAIN-CONTAINING PROTEIN"/>
    <property type="match status" value="1"/>
</dbReference>
<gene>
    <name evidence="2" type="ORF">Mal52_47420</name>
</gene>
<dbReference type="InterPro" id="IPR054491">
    <property type="entry name" value="MGH1-like_GH"/>
</dbReference>
<dbReference type="InterPro" id="IPR004888">
    <property type="entry name" value="Glycoside_hydrolase_63"/>
</dbReference>
<evidence type="ECO:0000259" key="1">
    <source>
        <dbReference type="Pfam" id="PF22422"/>
    </source>
</evidence>
<dbReference type="PANTHER" id="PTHR10412">
    <property type="entry name" value="MANNOSYL-OLIGOSACCHARIDE GLUCOSIDASE"/>
    <property type="match status" value="1"/>
</dbReference>